<dbReference type="STRING" id="1420916.AU14_12165"/>
<dbReference type="Pfam" id="PF04390">
    <property type="entry name" value="LptE"/>
    <property type="match status" value="1"/>
</dbReference>
<dbReference type="PROSITE" id="PS51257">
    <property type="entry name" value="PROKAR_LIPOPROTEIN"/>
    <property type="match status" value="1"/>
</dbReference>
<comment type="subcellular location">
    <subcellularLocation>
        <location evidence="6">Cell outer membrane</location>
        <topology evidence="6">Lipid-anchor</topology>
    </subcellularLocation>
</comment>
<keyword evidence="9" id="KW-1185">Reference proteome</keyword>
<dbReference type="EMBL" id="CP007151">
    <property type="protein sequence ID" value="AHI29082.1"/>
    <property type="molecule type" value="Genomic_DNA"/>
</dbReference>
<dbReference type="HAMAP" id="MF_01186">
    <property type="entry name" value="LPS_assembly_LptE"/>
    <property type="match status" value="1"/>
</dbReference>
<dbReference type="HOGENOM" id="CLU_103309_0_1_6"/>
<keyword evidence="1 6" id="KW-0732">Signal</keyword>
<comment type="subunit">
    <text evidence="6">Component of the lipopolysaccharide transport and assembly complex. Interacts with LptD.</text>
</comment>
<feature type="region of interest" description="Disordered" evidence="7">
    <location>
        <begin position="175"/>
        <end position="196"/>
    </location>
</feature>
<gene>
    <name evidence="6" type="primary">lptE</name>
    <name evidence="8" type="ORF">AU14_12165</name>
</gene>
<evidence type="ECO:0000256" key="2">
    <source>
        <dbReference type="ARBA" id="ARBA00023136"/>
    </source>
</evidence>
<dbReference type="Proteomes" id="UP000061489">
    <property type="component" value="Chromosome"/>
</dbReference>
<reference evidence="8 9" key="1">
    <citation type="journal article" date="2014" name="Genome Announc.">
        <title>Draft Genome Sequences of Marinobacter similis A3d10T and Marinobacter salarius R9SW1T.</title>
        <authorList>
            <person name="Ivanova E.P."/>
            <person name="Ng H.J."/>
            <person name="Webb H.K."/>
            <person name="Feng G."/>
            <person name="Oshima K."/>
            <person name="Hattori M."/>
            <person name="Ohkuma M."/>
            <person name="Sergeev A.F."/>
            <person name="Mikhailov V.V."/>
            <person name="Crawford R.J."/>
            <person name="Sawabe T."/>
        </authorList>
    </citation>
    <scope>NUCLEOTIDE SEQUENCE [LARGE SCALE GENOMIC DNA]</scope>
    <source>
        <strain evidence="8 9">A3d10</strain>
    </source>
</reference>
<keyword evidence="3 6" id="KW-0564">Palmitate</keyword>
<evidence type="ECO:0000313" key="9">
    <source>
        <dbReference type="Proteomes" id="UP000061489"/>
    </source>
</evidence>
<feature type="compositionally biased region" description="Basic and acidic residues" evidence="7">
    <location>
        <begin position="175"/>
        <end position="184"/>
    </location>
</feature>
<dbReference type="KEGG" id="msx:AU14_12165"/>
<name>W5YIM1_9GAMM</name>
<dbReference type="OrthoDB" id="7349153at2"/>
<comment type="function">
    <text evidence="6">Together with LptD, is involved in the assembly of lipopolysaccharide (LPS) at the surface of the outer membrane. Required for the proper assembly of LptD. Binds LPS and may serve as the LPS recognition site at the outer membrane.</text>
</comment>
<accession>W5YIM1</accession>
<evidence type="ECO:0000256" key="5">
    <source>
        <dbReference type="ARBA" id="ARBA00023288"/>
    </source>
</evidence>
<evidence type="ECO:0000256" key="4">
    <source>
        <dbReference type="ARBA" id="ARBA00023237"/>
    </source>
</evidence>
<dbReference type="PANTHER" id="PTHR38098:SF1">
    <property type="entry name" value="LPS-ASSEMBLY LIPOPROTEIN LPTE"/>
    <property type="match status" value="1"/>
</dbReference>
<proteinExistence type="inferred from homology"/>
<evidence type="ECO:0000256" key="7">
    <source>
        <dbReference type="SAM" id="MobiDB-lite"/>
    </source>
</evidence>
<sequence>MSRRPAPFSALPAVITAFVMTTIAGCGFQLRGAPPVSAALQPLKVDCARGVPELLCESVRDQLELGEVRLTEAGDAAYVMKLSDFQQDRRASAITVQASAAEYTLRNSVSLELISTDQVPIIADTRLSSSESYRYDETNVLAKQREEEELQTQLSSRLAQQILFRLAPLTQARIDSIRDQHQSDSGDQPDNDAPAP</sequence>
<dbReference type="AlphaFoldDB" id="W5YIM1"/>
<dbReference type="Gene3D" id="3.30.160.150">
    <property type="entry name" value="Lipoprotein like domain"/>
    <property type="match status" value="1"/>
</dbReference>
<keyword evidence="4 6" id="KW-0998">Cell outer membrane</keyword>
<evidence type="ECO:0000256" key="1">
    <source>
        <dbReference type="ARBA" id="ARBA00022729"/>
    </source>
</evidence>
<keyword evidence="2 6" id="KW-0472">Membrane</keyword>
<evidence type="ECO:0000256" key="3">
    <source>
        <dbReference type="ARBA" id="ARBA00023139"/>
    </source>
</evidence>
<dbReference type="InterPro" id="IPR007485">
    <property type="entry name" value="LPS_assembly_LptE"/>
</dbReference>
<dbReference type="GO" id="GO:0009279">
    <property type="term" value="C:cell outer membrane"/>
    <property type="evidence" value="ECO:0007669"/>
    <property type="project" value="UniProtKB-SubCell"/>
</dbReference>
<organism evidence="8 9">
    <name type="scientific">Marinobacter similis</name>
    <dbReference type="NCBI Taxonomy" id="1420916"/>
    <lineage>
        <taxon>Bacteria</taxon>
        <taxon>Pseudomonadati</taxon>
        <taxon>Pseudomonadota</taxon>
        <taxon>Gammaproteobacteria</taxon>
        <taxon>Pseudomonadales</taxon>
        <taxon>Marinobacteraceae</taxon>
        <taxon>Marinobacter</taxon>
    </lineage>
</organism>
<dbReference type="GO" id="GO:0015920">
    <property type="term" value="P:lipopolysaccharide transport"/>
    <property type="evidence" value="ECO:0007669"/>
    <property type="project" value="TreeGrafter"/>
</dbReference>
<dbReference type="PANTHER" id="PTHR38098">
    <property type="entry name" value="LPS-ASSEMBLY LIPOPROTEIN LPTE"/>
    <property type="match status" value="1"/>
</dbReference>
<dbReference type="GO" id="GO:0043165">
    <property type="term" value="P:Gram-negative-bacterium-type cell outer membrane assembly"/>
    <property type="evidence" value="ECO:0007669"/>
    <property type="project" value="UniProtKB-UniRule"/>
</dbReference>
<evidence type="ECO:0000256" key="6">
    <source>
        <dbReference type="HAMAP-Rule" id="MF_01186"/>
    </source>
</evidence>
<evidence type="ECO:0000313" key="8">
    <source>
        <dbReference type="EMBL" id="AHI29082.1"/>
    </source>
</evidence>
<dbReference type="GO" id="GO:1990351">
    <property type="term" value="C:transporter complex"/>
    <property type="evidence" value="ECO:0007669"/>
    <property type="project" value="TreeGrafter"/>
</dbReference>
<dbReference type="GO" id="GO:0001530">
    <property type="term" value="F:lipopolysaccharide binding"/>
    <property type="evidence" value="ECO:0007669"/>
    <property type="project" value="TreeGrafter"/>
</dbReference>
<protein>
    <recommendedName>
        <fullName evidence="6">LPS-assembly lipoprotein LptE</fullName>
    </recommendedName>
</protein>
<comment type="similarity">
    <text evidence="6">Belongs to the LptE lipoprotein family.</text>
</comment>
<keyword evidence="5 6" id="KW-0449">Lipoprotein</keyword>